<evidence type="ECO:0000256" key="4">
    <source>
        <dbReference type="ARBA" id="ARBA00022759"/>
    </source>
</evidence>
<dbReference type="PANTHER" id="PTHR35046">
    <property type="entry name" value="ZINC KNUCKLE (CCHC-TYPE) FAMILY PROTEIN"/>
    <property type="match status" value="1"/>
</dbReference>
<dbReference type="InterPro" id="IPR036397">
    <property type="entry name" value="RNaseH_sf"/>
</dbReference>
<dbReference type="InterPro" id="IPR043502">
    <property type="entry name" value="DNA/RNA_pol_sf"/>
</dbReference>
<evidence type="ECO:0000259" key="7">
    <source>
        <dbReference type="Pfam" id="PF00078"/>
    </source>
</evidence>
<protein>
    <submittedName>
        <fullName evidence="11">CCCH-type zinc finger family protein</fullName>
    </submittedName>
</protein>
<keyword evidence="4" id="KW-0255">Endonuclease</keyword>
<dbReference type="InterPro" id="IPR000477">
    <property type="entry name" value="RT_dom"/>
</dbReference>
<evidence type="ECO:0000259" key="9">
    <source>
        <dbReference type="Pfam" id="PF17917"/>
    </source>
</evidence>
<dbReference type="Pfam" id="PF17917">
    <property type="entry name" value="RT_RNaseH"/>
    <property type="match status" value="1"/>
</dbReference>
<dbReference type="SUPFAM" id="SSF56672">
    <property type="entry name" value="DNA/RNA polymerases"/>
    <property type="match status" value="1"/>
</dbReference>
<reference evidence="11" key="2">
    <citation type="submission" date="2022-01" db="EMBL/GenBank/DDBJ databases">
        <authorList>
            <person name="Yamashiro T."/>
            <person name="Shiraishi A."/>
            <person name="Satake H."/>
            <person name="Nakayama K."/>
        </authorList>
    </citation>
    <scope>NUCLEOTIDE SEQUENCE</scope>
</reference>
<dbReference type="EMBL" id="BQNB010021733">
    <property type="protein sequence ID" value="GJU09507.1"/>
    <property type="molecule type" value="Genomic_DNA"/>
</dbReference>
<dbReference type="Pfam" id="PF24626">
    <property type="entry name" value="SH3_Tf2-1"/>
    <property type="match status" value="1"/>
</dbReference>
<dbReference type="Gene3D" id="3.30.70.270">
    <property type="match status" value="2"/>
</dbReference>
<proteinExistence type="predicted"/>
<keyword evidence="3" id="KW-0540">Nuclease</keyword>
<evidence type="ECO:0000256" key="1">
    <source>
        <dbReference type="ARBA" id="ARBA00022679"/>
    </source>
</evidence>
<dbReference type="InterPro" id="IPR012337">
    <property type="entry name" value="RNaseH-like_sf"/>
</dbReference>
<dbReference type="InterPro" id="IPR043128">
    <property type="entry name" value="Rev_trsase/Diguanyl_cyclase"/>
</dbReference>
<keyword evidence="12" id="KW-1185">Reference proteome</keyword>
<evidence type="ECO:0000256" key="5">
    <source>
        <dbReference type="ARBA" id="ARBA00022801"/>
    </source>
</evidence>
<evidence type="ECO:0000259" key="8">
    <source>
        <dbReference type="Pfam" id="PF04195"/>
    </source>
</evidence>
<keyword evidence="5" id="KW-0378">Hydrolase</keyword>
<feature type="domain" description="Transposase (putative) gypsy type" evidence="8">
    <location>
        <begin position="763"/>
        <end position="825"/>
    </location>
</feature>
<sequence>MPRELPNELPPTRDVQHAIDLVPGASLPNLPHYRMNPKESAILQQMVEELLQKGLIRVSMSPCVVPALLTPKKDGSWHIDSRAINKITVQYRFLIPRLEDMLDRLSGARIFTKIDLRSGYHQIRIRPGDEWKTAFKTKEGLYECLVMPFGFKNAPSTFMRLMNQALMPFIDNGDGIRVDEKKIKAIQDWPTPKSVPEIQSFHGLATFYSFEMIKEKLCTALVLSLPNYNKLFMVECAACGVGIGAVLSQEGRPVAYFSKKLSDARKKWSTYDQEFSAVFRALKHWEYYLIQDQFVLYTNHQALKYINSQKDLIFRDLNANDEDFGNTWSKLPFDDYSMHDGYLFKGNRLCIPHCSLREKLIRDLHGGGLSGHLVPESIWEDLSMDFVLGLPRTQRGVDSVFVVVDISAHPPTDGQTEVVNRTLSNLIRCICGDQPKQWDYALPQAEFTFNSATHNSIRRSPFSVVYQKLPRHVVDLVKLPKVHEYSSAAARLVNDSQAIQEEMVMVFLHPERFPVGKYIKLQPKKYGPYKITYKINDNTYIVDLPKNMNISSTFNVADLSRYHASDVPLYSDNSGVPLDKVSIASEGFLMLSKPVKKTTRVSLAPDVTPGPSSDVRRAHVIDKVPQIPGRLYGLSPYYGLMVTRVSLVNRLCWSFPRPGHAYPFICFVSIEAVSYHPFESFTMSLGDSGSLDLPDTAAINPALEATSLPKFNMHLYKSSLTEINVKWLTKCYGILADLHPRVPPEGMTMDVLPADAISLYAHHFQQGGLRVPFSSFLLKVVQYVCVHISQLVPLGVHLSIYFEMYCRSLDVVPTVPLFCVFYKLCKQGNWFSFQNRSGKNYKPCLKYAPTNLKKWKDKFFLVDQRAAPIAMPWRHHDSSVSDPIPKPDEYNASDIAKLREVVIPLRKPPPSILYIAGLSNVWKHAGHAFSIKGFEWGG</sequence>
<feature type="domain" description="Reverse transcriptase" evidence="7">
    <location>
        <begin position="71"/>
        <end position="170"/>
    </location>
</feature>
<evidence type="ECO:0000259" key="10">
    <source>
        <dbReference type="Pfam" id="PF24626"/>
    </source>
</evidence>
<evidence type="ECO:0000313" key="11">
    <source>
        <dbReference type="EMBL" id="GJU09507.1"/>
    </source>
</evidence>
<dbReference type="Proteomes" id="UP001151760">
    <property type="component" value="Unassembled WGS sequence"/>
</dbReference>
<gene>
    <name evidence="11" type="ORF">Tco_1131903</name>
</gene>
<dbReference type="Gene3D" id="3.30.420.10">
    <property type="entry name" value="Ribonuclease H-like superfamily/Ribonuclease H"/>
    <property type="match status" value="1"/>
</dbReference>
<dbReference type="Pfam" id="PF00078">
    <property type="entry name" value="RVT_1"/>
    <property type="match status" value="1"/>
</dbReference>
<feature type="domain" description="Reverse transcriptase RNase H-like" evidence="9">
    <location>
        <begin position="228"/>
        <end position="311"/>
    </location>
</feature>
<evidence type="ECO:0000256" key="2">
    <source>
        <dbReference type="ARBA" id="ARBA00022695"/>
    </source>
</evidence>
<keyword evidence="6" id="KW-0695">RNA-directed DNA polymerase</keyword>
<dbReference type="PANTHER" id="PTHR35046:SF18">
    <property type="entry name" value="RNA-DIRECTED DNA POLYMERASE"/>
    <property type="match status" value="1"/>
</dbReference>
<evidence type="ECO:0000313" key="12">
    <source>
        <dbReference type="Proteomes" id="UP001151760"/>
    </source>
</evidence>
<dbReference type="InterPro" id="IPR056924">
    <property type="entry name" value="SH3_Tf2-1"/>
</dbReference>
<dbReference type="CDD" id="cd09274">
    <property type="entry name" value="RNase_HI_RT_Ty3"/>
    <property type="match status" value="1"/>
</dbReference>
<evidence type="ECO:0000256" key="6">
    <source>
        <dbReference type="ARBA" id="ARBA00022918"/>
    </source>
</evidence>
<dbReference type="Gene3D" id="3.10.20.370">
    <property type="match status" value="1"/>
</dbReference>
<keyword evidence="1" id="KW-0808">Transferase</keyword>
<reference evidence="11" key="1">
    <citation type="journal article" date="2022" name="Int. J. Mol. Sci.">
        <title>Draft Genome of Tanacetum Coccineum: Genomic Comparison of Closely Related Tanacetum-Family Plants.</title>
        <authorList>
            <person name="Yamashiro T."/>
            <person name="Shiraishi A."/>
            <person name="Nakayama K."/>
            <person name="Satake H."/>
        </authorList>
    </citation>
    <scope>NUCLEOTIDE SEQUENCE</scope>
</reference>
<keyword evidence="2" id="KW-0548">Nucleotidyltransferase</keyword>
<dbReference type="Pfam" id="PF04195">
    <property type="entry name" value="Transposase_28"/>
    <property type="match status" value="1"/>
</dbReference>
<name>A0ABQ5JAF6_9ASTR</name>
<accession>A0ABQ5JAF6</accession>
<feature type="domain" description="Tf2-1-like SH3-like" evidence="10">
    <location>
        <begin position="502"/>
        <end position="563"/>
    </location>
</feature>
<dbReference type="SUPFAM" id="SSF53098">
    <property type="entry name" value="Ribonuclease H-like"/>
    <property type="match status" value="1"/>
</dbReference>
<dbReference type="Gene3D" id="3.10.10.10">
    <property type="entry name" value="HIV Type 1 Reverse Transcriptase, subunit A, domain 1"/>
    <property type="match status" value="1"/>
</dbReference>
<dbReference type="InterPro" id="IPR007321">
    <property type="entry name" value="Transposase_28"/>
</dbReference>
<comment type="caution">
    <text evidence="11">The sequence shown here is derived from an EMBL/GenBank/DDBJ whole genome shotgun (WGS) entry which is preliminary data.</text>
</comment>
<organism evidence="11 12">
    <name type="scientific">Tanacetum coccineum</name>
    <dbReference type="NCBI Taxonomy" id="301880"/>
    <lineage>
        <taxon>Eukaryota</taxon>
        <taxon>Viridiplantae</taxon>
        <taxon>Streptophyta</taxon>
        <taxon>Embryophyta</taxon>
        <taxon>Tracheophyta</taxon>
        <taxon>Spermatophyta</taxon>
        <taxon>Magnoliopsida</taxon>
        <taxon>eudicotyledons</taxon>
        <taxon>Gunneridae</taxon>
        <taxon>Pentapetalae</taxon>
        <taxon>asterids</taxon>
        <taxon>campanulids</taxon>
        <taxon>Asterales</taxon>
        <taxon>Asteraceae</taxon>
        <taxon>Asteroideae</taxon>
        <taxon>Anthemideae</taxon>
        <taxon>Anthemidinae</taxon>
        <taxon>Tanacetum</taxon>
    </lineage>
</organism>
<dbReference type="CDD" id="cd01647">
    <property type="entry name" value="RT_LTR"/>
    <property type="match status" value="1"/>
</dbReference>
<dbReference type="InterPro" id="IPR041373">
    <property type="entry name" value="RT_RNaseH"/>
</dbReference>
<evidence type="ECO:0000256" key="3">
    <source>
        <dbReference type="ARBA" id="ARBA00022722"/>
    </source>
</evidence>